<evidence type="ECO:0000256" key="1">
    <source>
        <dbReference type="SAM" id="Phobius"/>
    </source>
</evidence>
<keyword evidence="1" id="KW-0812">Transmembrane</keyword>
<evidence type="ECO:0000313" key="3">
    <source>
        <dbReference type="Proteomes" id="UP000808388"/>
    </source>
</evidence>
<proteinExistence type="predicted"/>
<accession>A0A9D6LUD9</accession>
<sequence>MSRKSLIWIGLFVGSMIGGFIPELWGAGIFSFSGTLGSAVGTILGVWLAFKISN</sequence>
<evidence type="ECO:0000313" key="2">
    <source>
        <dbReference type="EMBL" id="MBI3627815.1"/>
    </source>
</evidence>
<dbReference type="EMBL" id="JACQCQ010000013">
    <property type="protein sequence ID" value="MBI3627815.1"/>
    <property type="molecule type" value="Genomic_DNA"/>
</dbReference>
<feature type="transmembrane region" description="Helical" evidence="1">
    <location>
        <begin position="29"/>
        <end position="50"/>
    </location>
</feature>
<protein>
    <recommendedName>
        <fullName evidence="4">GlsB/YeaQ/YmgE family stress response membrane protein</fullName>
    </recommendedName>
</protein>
<dbReference type="AlphaFoldDB" id="A0A9D6LUD9"/>
<organism evidence="2 3">
    <name type="scientific">Candidatus Sungiibacteriota bacterium</name>
    <dbReference type="NCBI Taxonomy" id="2750080"/>
    <lineage>
        <taxon>Bacteria</taxon>
        <taxon>Candidatus Sungiibacteriota</taxon>
    </lineage>
</organism>
<name>A0A9D6LUD9_9BACT</name>
<comment type="caution">
    <text evidence="2">The sequence shown here is derived from an EMBL/GenBank/DDBJ whole genome shotgun (WGS) entry which is preliminary data.</text>
</comment>
<keyword evidence="1" id="KW-0472">Membrane</keyword>
<keyword evidence="1" id="KW-1133">Transmembrane helix</keyword>
<dbReference type="Proteomes" id="UP000808388">
    <property type="component" value="Unassembled WGS sequence"/>
</dbReference>
<reference evidence="2" key="1">
    <citation type="submission" date="2020-07" db="EMBL/GenBank/DDBJ databases">
        <title>Huge and variable diversity of episymbiotic CPR bacteria and DPANN archaea in groundwater ecosystems.</title>
        <authorList>
            <person name="He C.Y."/>
            <person name="Keren R."/>
            <person name="Whittaker M."/>
            <person name="Farag I.F."/>
            <person name="Doudna J."/>
            <person name="Cate J.H.D."/>
            <person name="Banfield J.F."/>
        </authorList>
    </citation>
    <scope>NUCLEOTIDE SEQUENCE</scope>
    <source>
        <strain evidence="2">NC_groundwater_972_Pr1_S-0.2um_49_27</strain>
    </source>
</reference>
<gene>
    <name evidence="2" type="ORF">HY220_03700</name>
</gene>
<evidence type="ECO:0008006" key="4">
    <source>
        <dbReference type="Google" id="ProtNLM"/>
    </source>
</evidence>